<keyword evidence="18" id="KW-1133">Transmembrane helix</keyword>
<dbReference type="CDD" id="cd00130">
    <property type="entry name" value="PAS"/>
    <property type="match status" value="1"/>
</dbReference>
<dbReference type="SMART" id="SM00387">
    <property type="entry name" value="HATPase_c"/>
    <property type="match status" value="1"/>
</dbReference>
<dbReference type="InterPro" id="IPR004358">
    <property type="entry name" value="Sig_transdc_His_kin-like_C"/>
</dbReference>
<dbReference type="PANTHER" id="PTHR24421:SF10">
    <property type="entry name" value="NITRATE_NITRITE SENSOR PROTEIN NARQ"/>
    <property type="match status" value="1"/>
</dbReference>
<keyword evidence="13" id="KW-0067">ATP-binding</keyword>
<feature type="domain" description="Histidine kinase" evidence="19">
    <location>
        <begin position="338"/>
        <end position="431"/>
    </location>
</feature>
<dbReference type="InterPro" id="IPR013656">
    <property type="entry name" value="PAS_4"/>
</dbReference>
<keyword evidence="10" id="KW-0479">Metal-binding</keyword>
<keyword evidence="14" id="KW-0408">Iron</keyword>
<proteinExistence type="predicted"/>
<comment type="catalytic activity">
    <reaction evidence="1">
        <text>ATP + protein L-histidine = ADP + protein N-phospho-L-histidine.</text>
        <dbReference type="EC" id="2.7.13.3"/>
    </reaction>
</comment>
<dbReference type="PROSITE" id="PS50109">
    <property type="entry name" value="HIS_KIN"/>
    <property type="match status" value="1"/>
</dbReference>
<dbReference type="PRINTS" id="PR00344">
    <property type="entry name" value="BCTRLSENSOR"/>
</dbReference>
<comment type="subcellular location">
    <subcellularLocation>
        <location evidence="3">Cytoplasm</location>
    </subcellularLocation>
</comment>
<evidence type="ECO:0000256" key="18">
    <source>
        <dbReference type="SAM" id="Phobius"/>
    </source>
</evidence>
<evidence type="ECO:0000256" key="16">
    <source>
        <dbReference type="ARBA" id="ARBA00024827"/>
    </source>
</evidence>
<dbReference type="AlphaFoldDB" id="A0A3B1CPP3"/>
<dbReference type="InterPro" id="IPR005467">
    <property type="entry name" value="His_kinase_dom"/>
</dbReference>
<evidence type="ECO:0000256" key="8">
    <source>
        <dbReference type="ARBA" id="ARBA00022553"/>
    </source>
</evidence>
<evidence type="ECO:0000256" key="17">
    <source>
        <dbReference type="ARBA" id="ARBA00030800"/>
    </source>
</evidence>
<dbReference type="InterPro" id="IPR035965">
    <property type="entry name" value="PAS-like_dom_sf"/>
</dbReference>
<feature type="transmembrane region" description="Helical" evidence="18">
    <location>
        <begin position="55"/>
        <end position="79"/>
    </location>
</feature>
<comment type="cofactor">
    <cofactor evidence="2">
        <name>[4Fe-4S] cluster</name>
        <dbReference type="ChEBI" id="CHEBI:49883"/>
    </cofactor>
</comment>
<keyword evidence="18" id="KW-0812">Transmembrane</keyword>
<dbReference type="GO" id="GO:0051539">
    <property type="term" value="F:4 iron, 4 sulfur cluster binding"/>
    <property type="evidence" value="ECO:0007669"/>
    <property type="project" value="UniProtKB-KW"/>
</dbReference>
<dbReference type="PROSITE" id="PS50113">
    <property type="entry name" value="PAC"/>
    <property type="match status" value="1"/>
</dbReference>
<dbReference type="InterPro" id="IPR000014">
    <property type="entry name" value="PAS"/>
</dbReference>
<evidence type="ECO:0000256" key="9">
    <source>
        <dbReference type="ARBA" id="ARBA00022679"/>
    </source>
</evidence>
<feature type="domain" description="PAC" evidence="20">
    <location>
        <begin position="165"/>
        <end position="217"/>
    </location>
</feature>
<evidence type="ECO:0000256" key="4">
    <source>
        <dbReference type="ARBA" id="ARBA00012438"/>
    </source>
</evidence>
<evidence type="ECO:0000313" key="21">
    <source>
        <dbReference type="EMBL" id="VAX25904.1"/>
    </source>
</evidence>
<organism evidence="21">
    <name type="scientific">hydrothermal vent metagenome</name>
    <dbReference type="NCBI Taxonomy" id="652676"/>
    <lineage>
        <taxon>unclassified sequences</taxon>
        <taxon>metagenomes</taxon>
        <taxon>ecological metagenomes</taxon>
    </lineage>
</organism>
<dbReference type="Gene3D" id="3.30.450.20">
    <property type="entry name" value="PAS domain"/>
    <property type="match status" value="1"/>
</dbReference>
<evidence type="ECO:0000256" key="12">
    <source>
        <dbReference type="ARBA" id="ARBA00022777"/>
    </source>
</evidence>
<keyword evidence="7" id="KW-0963">Cytoplasm</keyword>
<dbReference type="NCBIfam" id="TIGR00229">
    <property type="entry name" value="sensory_box"/>
    <property type="match status" value="1"/>
</dbReference>
<dbReference type="InterPro" id="IPR000700">
    <property type="entry name" value="PAS-assoc_C"/>
</dbReference>
<evidence type="ECO:0000256" key="6">
    <source>
        <dbReference type="ARBA" id="ARBA00022485"/>
    </source>
</evidence>
<dbReference type="EMBL" id="UOGE01000112">
    <property type="protein sequence ID" value="VAX25904.1"/>
    <property type="molecule type" value="Genomic_DNA"/>
</dbReference>
<accession>A0A3B1CPP3</accession>
<evidence type="ECO:0000256" key="14">
    <source>
        <dbReference type="ARBA" id="ARBA00023004"/>
    </source>
</evidence>
<dbReference type="Gene3D" id="3.30.565.10">
    <property type="entry name" value="Histidine kinase-like ATPase, C-terminal domain"/>
    <property type="match status" value="1"/>
</dbReference>
<reference evidence="21" key="1">
    <citation type="submission" date="2018-06" db="EMBL/GenBank/DDBJ databases">
        <authorList>
            <person name="Zhirakovskaya E."/>
        </authorList>
    </citation>
    <scope>NUCLEOTIDE SEQUENCE</scope>
</reference>
<dbReference type="PANTHER" id="PTHR24421">
    <property type="entry name" value="NITRATE/NITRITE SENSOR PROTEIN NARX-RELATED"/>
    <property type="match status" value="1"/>
</dbReference>
<evidence type="ECO:0000256" key="3">
    <source>
        <dbReference type="ARBA" id="ARBA00004496"/>
    </source>
</evidence>
<dbReference type="GO" id="GO:0046983">
    <property type="term" value="F:protein dimerization activity"/>
    <property type="evidence" value="ECO:0007669"/>
    <property type="project" value="InterPro"/>
</dbReference>
<evidence type="ECO:0000256" key="15">
    <source>
        <dbReference type="ARBA" id="ARBA00023014"/>
    </source>
</evidence>
<dbReference type="CDD" id="cd16917">
    <property type="entry name" value="HATPase_UhpB-NarQ-NarX-like"/>
    <property type="match status" value="1"/>
</dbReference>
<dbReference type="GO" id="GO:0005524">
    <property type="term" value="F:ATP binding"/>
    <property type="evidence" value="ECO:0007669"/>
    <property type="project" value="UniProtKB-KW"/>
</dbReference>
<dbReference type="Pfam" id="PF08448">
    <property type="entry name" value="PAS_4"/>
    <property type="match status" value="1"/>
</dbReference>
<dbReference type="Gene3D" id="1.20.5.1930">
    <property type="match status" value="1"/>
</dbReference>
<dbReference type="InterPro" id="IPR011712">
    <property type="entry name" value="Sig_transdc_His_kin_sub3_dim/P"/>
</dbReference>
<gene>
    <name evidence="21" type="ORF">MNBD_NITROSPINAE02-435</name>
</gene>
<dbReference type="Pfam" id="PF02518">
    <property type="entry name" value="HATPase_c"/>
    <property type="match status" value="1"/>
</dbReference>
<evidence type="ECO:0000256" key="5">
    <source>
        <dbReference type="ARBA" id="ARBA00017322"/>
    </source>
</evidence>
<dbReference type="EC" id="2.7.13.3" evidence="4"/>
<dbReference type="Pfam" id="PF07730">
    <property type="entry name" value="HisKA_3"/>
    <property type="match status" value="1"/>
</dbReference>
<dbReference type="GO" id="GO:0000155">
    <property type="term" value="F:phosphorelay sensor kinase activity"/>
    <property type="evidence" value="ECO:0007669"/>
    <property type="project" value="InterPro"/>
</dbReference>
<evidence type="ECO:0000259" key="20">
    <source>
        <dbReference type="PROSITE" id="PS50113"/>
    </source>
</evidence>
<feature type="transmembrane region" description="Helical" evidence="18">
    <location>
        <begin position="14"/>
        <end position="35"/>
    </location>
</feature>
<keyword evidence="11" id="KW-0547">Nucleotide-binding</keyword>
<dbReference type="GO" id="GO:0016020">
    <property type="term" value="C:membrane"/>
    <property type="evidence" value="ECO:0007669"/>
    <property type="project" value="InterPro"/>
</dbReference>
<dbReference type="SUPFAM" id="SSF55874">
    <property type="entry name" value="ATPase domain of HSP90 chaperone/DNA topoisomerase II/histidine kinase"/>
    <property type="match status" value="1"/>
</dbReference>
<evidence type="ECO:0000256" key="13">
    <source>
        <dbReference type="ARBA" id="ARBA00022840"/>
    </source>
</evidence>
<dbReference type="SUPFAM" id="SSF55785">
    <property type="entry name" value="PYP-like sensor domain (PAS domain)"/>
    <property type="match status" value="1"/>
</dbReference>
<evidence type="ECO:0000256" key="11">
    <source>
        <dbReference type="ARBA" id="ARBA00022741"/>
    </source>
</evidence>
<dbReference type="GO" id="GO:0005737">
    <property type="term" value="C:cytoplasm"/>
    <property type="evidence" value="ECO:0007669"/>
    <property type="project" value="UniProtKB-SubCell"/>
</dbReference>
<dbReference type="GO" id="GO:0046872">
    <property type="term" value="F:metal ion binding"/>
    <property type="evidence" value="ECO:0007669"/>
    <property type="project" value="UniProtKB-KW"/>
</dbReference>
<dbReference type="InterPro" id="IPR003594">
    <property type="entry name" value="HATPase_dom"/>
</dbReference>
<sequence>MGARALCVIMERKILILDLQIILSVFFLSWFWEFYFDDPLFGLLYGMNYTEALAMKWHIVFLNVFFASISVIIPSWFFVALQKKQRKLEEDIKAFQKFAEFSGQGFVISGLDGVITFANQAFGHMIKEPGQNEIVGKQILDYYPDVQRKRLENEILPVVTEKRQWTGESSLLSCDGKEIAVIDSIFHVYDEDGKPCYLARMITDITSQKESERMIKLFQRKLIKTQESERSRIASELHDSLAQNLLVIKNEIERGIQERRGENGTVDPLARARSLTMETLDEINEIAYKLRPPYLDKMGFEKAIKRMIEKISKSMGINIFTEINRVENPLPKDLEMNVYRIIQEALNNIMKHSGAGEVYIDIADNGACVEIHISDDGRGFDSSAITSREQSETSRGLLGIKERVNIYDGSFLIDSDKGEGSTLTIFLPYSKTAGD</sequence>
<keyword evidence="15" id="KW-0411">Iron-sulfur</keyword>
<evidence type="ECO:0000256" key="10">
    <source>
        <dbReference type="ARBA" id="ARBA00022723"/>
    </source>
</evidence>
<keyword evidence="8" id="KW-0597">Phosphoprotein</keyword>
<keyword evidence="12" id="KW-0418">Kinase</keyword>
<evidence type="ECO:0000256" key="7">
    <source>
        <dbReference type="ARBA" id="ARBA00022490"/>
    </source>
</evidence>
<evidence type="ECO:0000256" key="2">
    <source>
        <dbReference type="ARBA" id="ARBA00001966"/>
    </source>
</evidence>
<name>A0A3B1CPP3_9ZZZZ</name>
<evidence type="ECO:0000259" key="19">
    <source>
        <dbReference type="PROSITE" id="PS50109"/>
    </source>
</evidence>
<keyword evidence="9" id="KW-0808">Transferase</keyword>
<keyword evidence="6" id="KW-0004">4Fe-4S</keyword>
<dbReference type="InterPro" id="IPR036890">
    <property type="entry name" value="HATPase_C_sf"/>
</dbReference>
<comment type="function">
    <text evidence="16">Member of the two-component regulatory system NreB/NreC involved in the control of dissimilatory nitrate/nitrite reduction in response to oxygen. NreB functions as a direct oxygen sensor histidine kinase which is autophosphorylated, in the absence of oxygen, probably at the conserved histidine residue, and transfers its phosphate group probably to a conserved aspartate residue of NreC. NreB/NreC activates the expression of the nitrate (narGHJI) and nitrite (nir) reductase operons, as well as the putative nitrate transporter gene narT.</text>
</comment>
<dbReference type="InterPro" id="IPR050482">
    <property type="entry name" value="Sensor_HK_TwoCompSys"/>
</dbReference>
<keyword evidence="18" id="KW-0472">Membrane</keyword>
<protein>
    <recommendedName>
        <fullName evidence="5">Oxygen sensor histidine kinase NreB</fullName>
        <ecNumber evidence="4">2.7.13.3</ecNumber>
    </recommendedName>
    <alternativeName>
        <fullName evidence="17">Nitrogen regulation protein B</fullName>
    </alternativeName>
</protein>
<evidence type="ECO:0000256" key="1">
    <source>
        <dbReference type="ARBA" id="ARBA00000085"/>
    </source>
</evidence>